<reference evidence="2 3" key="1">
    <citation type="submission" date="2019-04" db="EMBL/GenBank/DDBJ databases">
        <title>Sphingobacterium olei sp. nov., isolated from oil-contaminated soil.</title>
        <authorList>
            <person name="Liu B."/>
        </authorList>
    </citation>
    <scope>NUCLEOTIDE SEQUENCE [LARGE SCALE GENOMIC DNA]</scope>
    <source>
        <strain evidence="2 3">Y3L14</strain>
    </source>
</reference>
<protein>
    <recommendedName>
        <fullName evidence="4">DUF1449 family protein</fullName>
    </recommendedName>
</protein>
<dbReference type="Proteomes" id="UP000309872">
    <property type="component" value="Unassembled WGS sequence"/>
</dbReference>
<keyword evidence="1" id="KW-0472">Membrane</keyword>
<feature type="transmembrane region" description="Helical" evidence="1">
    <location>
        <begin position="115"/>
        <end position="137"/>
    </location>
</feature>
<feature type="transmembrane region" description="Helical" evidence="1">
    <location>
        <begin position="86"/>
        <end position="109"/>
    </location>
</feature>
<sequence>MAEILDLLFNPLPNAIMTTLTSISLLYWLLTMFLGDGFDFGDTTVDVDFEGGDIQDIDSPDDLDTNGDIQPSFLSKAMDFINIGKAPLMVIVTLFKFIGWMITIASSFVFNLSSYGWKSVFVLLPIFLLTYFLMHYVTIPVVRLYKNVGYFGEEALDFLGRSGKMRSTIQGENVGSAEFIVDKDVIRLNVKSKSGETINYGDDIVVIDETPDKKYYYVTKDINLNNI</sequence>
<keyword evidence="1" id="KW-0812">Transmembrane</keyword>
<dbReference type="AlphaFoldDB" id="A0A4U0GYY3"/>
<feature type="transmembrane region" description="Helical" evidence="1">
    <location>
        <begin position="12"/>
        <end position="30"/>
    </location>
</feature>
<gene>
    <name evidence="2" type="ORF">FAZ19_14535</name>
</gene>
<evidence type="ECO:0008006" key="4">
    <source>
        <dbReference type="Google" id="ProtNLM"/>
    </source>
</evidence>
<keyword evidence="3" id="KW-1185">Reference proteome</keyword>
<name>A0A4U0GYY3_9SPHI</name>
<evidence type="ECO:0000313" key="3">
    <source>
        <dbReference type="Proteomes" id="UP000309872"/>
    </source>
</evidence>
<organism evidence="2 3">
    <name type="scientific">Sphingobacterium alkalisoli</name>
    <dbReference type="NCBI Taxonomy" id="1874115"/>
    <lineage>
        <taxon>Bacteria</taxon>
        <taxon>Pseudomonadati</taxon>
        <taxon>Bacteroidota</taxon>
        <taxon>Sphingobacteriia</taxon>
        <taxon>Sphingobacteriales</taxon>
        <taxon>Sphingobacteriaceae</taxon>
        <taxon>Sphingobacterium</taxon>
    </lineage>
</organism>
<evidence type="ECO:0000313" key="2">
    <source>
        <dbReference type="EMBL" id="TJY64415.1"/>
    </source>
</evidence>
<dbReference type="RefSeq" id="WP_136821475.1">
    <property type="nucleotide sequence ID" value="NZ_BMJX01000004.1"/>
</dbReference>
<evidence type="ECO:0000256" key="1">
    <source>
        <dbReference type="SAM" id="Phobius"/>
    </source>
</evidence>
<dbReference type="EMBL" id="SUKA01000004">
    <property type="protein sequence ID" value="TJY64415.1"/>
    <property type="molecule type" value="Genomic_DNA"/>
</dbReference>
<dbReference type="OrthoDB" id="996420at2"/>
<keyword evidence="1" id="KW-1133">Transmembrane helix</keyword>
<accession>A0A4U0GYY3</accession>
<comment type="caution">
    <text evidence="2">The sequence shown here is derived from an EMBL/GenBank/DDBJ whole genome shotgun (WGS) entry which is preliminary data.</text>
</comment>
<proteinExistence type="predicted"/>